<dbReference type="EMBL" id="CP050831">
    <property type="protein sequence ID" value="QIU95818.1"/>
    <property type="molecule type" value="Genomic_DNA"/>
</dbReference>
<gene>
    <name evidence="1" type="ORF">BacF7301_17415</name>
</gene>
<keyword evidence="2" id="KW-1185">Reference proteome</keyword>
<protein>
    <submittedName>
        <fullName evidence="1">Uncharacterized protein</fullName>
    </submittedName>
</protein>
<reference evidence="1 2" key="1">
    <citation type="submission" date="2020-03" db="EMBL/GenBank/DDBJ databases">
        <title>Genomic analysis of Bacteroides faecium CBA7301.</title>
        <authorList>
            <person name="Kim J."/>
            <person name="Roh S.W."/>
        </authorList>
    </citation>
    <scope>NUCLEOTIDE SEQUENCE [LARGE SCALE GENOMIC DNA]</scope>
    <source>
        <strain evidence="1 2">CBA7301</strain>
    </source>
</reference>
<name>A0A6H0KTK1_9BACE</name>
<sequence>MVKTDFDYEAYVGDSYSNVCDIRAVLDEQPYNLEDYKATQASIEEWRKKYVQI</sequence>
<evidence type="ECO:0000313" key="2">
    <source>
        <dbReference type="Proteomes" id="UP000501780"/>
    </source>
</evidence>
<proteinExistence type="predicted"/>
<dbReference type="RefSeq" id="WP_167964768.1">
    <property type="nucleotide sequence ID" value="NZ_CP050831.1"/>
</dbReference>
<evidence type="ECO:0000313" key="1">
    <source>
        <dbReference type="EMBL" id="QIU95818.1"/>
    </source>
</evidence>
<dbReference type="KEGG" id="bfc:BacF7301_17415"/>
<organism evidence="1 2">
    <name type="scientific">Bacteroides faecium</name>
    <dbReference type="NCBI Taxonomy" id="2715212"/>
    <lineage>
        <taxon>Bacteria</taxon>
        <taxon>Pseudomonadati</taxon>
        <taxon>Bacteroidota</taxon>
        <taxon>Bacteroidia</taxon>
        <taxon>Bacteroidales</taxon>
        <taxon>Bacteroidaceae</taxon>
        <taxon>Bacteroides</taxon>
    </lineage>
</organism>
<accession>A0A6H0KTK1</accession>
<dbReference type="AlphaFoldDB" id="A0A6H0KTK1"/>
<dbReference type="Proteomes" id="UP000501780">
    <property type="component" value="Chromosome"/>
</dbReference>